<organism evidence="2 3">
    <name type="scientific">Calidithermus terrae</name>
    <dbReference type="NCBI Taxonomy" id="1408545"/>
    <lineage>
        <taxon>Bacteria</taxon>
        <taxon>Thermotogati</taxon>
        <taxon>Deinococcota</taxon>
        <taxon>Deinococci</taxon>
        <taxon>Thermales</taxon>
        <taxon>Thermaceae</taxon>
        <taxon>Calidithermus</taxon>
    </lineage>
</organism>
<reference evidence="2 3" key="1">
    <citation type="submission" date="2018-08" db="EMBL/GenBank/DDBJ databases">
        <title>Meiothermus terrae DSM 26712 genome sequencing project.</title>
        <authorList>
            <person name="Da Costa M.S."/>
            <person name="Albuquerque L."/>
            <person name="Raposo P."/>
            <person name="Froufe H.J.C."/>
            <person name="Barroso C.S."/>
            <person name="Egas C."/>
        </authorList>
    </citation>
    <scope>NUCLEOTIDE SEQUENCE [LARGE SCALE GENOMIC DNA]</scope>
    <source>
        <strain evidence="2 3">DSM 26712</strain>
    </source>
</reference>
<protein>
    <submittedName>
        <fullName evidence="2">Uncharacterized protein</fullName>
    </submittedName>
</protein>
<accession>A0A399EMN8</accession>
<comment type="caution">
    <text evidence="2">The sequence shown here is derived from an EMBL/GenBank/DDBJ whole genome shotgun (WGS) entry which is preliminary data.</text>
</comment>
<gene>
    <name evidence="2" type="ORF">Mterra_01863</name>
</gene>
<evidence type="ECO:0000313" key="3">
    <source>
        <dbReference type="Proteomes" id="UP000265715"/>
    </source>
</evidence>
<dbReference type="Proteomes" id="UP000265715">
    <property type="component" value="Unassembled WGS sequence"/>
</dbReference>
<name>A0A399EMN8_9DEIN</name>
<dbReference type="AlphaFoldDB" id="A0A399EMN8"/>
<sequence>MVATTVTTTTTTAVTADPTAVAFIWTALVVIAMVILMVSKELAAASESPRARNFARLTNVGLVPLAFALFGIAAARFISSF</sequence>
<feature type="transmembrane region" description="Helical" evidence="1">
    <location>
        <begin position="60"/>
        <end position="78"/>
    </location>
</feature>
<evidence type="ECO:0000313" key="2">
    <source>
        <dbReference type="EMBL" id="RIH84773.1"/>
    </source>
</evidence>
<keyword evidence="1" id="KW-0812">Transmembrane</keyword>
<feature type="transmembrane region" description="Helical" evidence="1">
    <location>
        <begin position="20"/>
        <end position="39"/>
    </location>
</feature>
<keyword evidence="1" id="KW-0472">Membrane</keyword>
<keyword evidence="3" id="KW-1185">Reference proteome</keyword>
<keyword evidence="1" id="KW-1133">Transmembrane helix</keyword>
<proteinExistence type="predicted"/>
<dbReference type="EMBL" id="QXDL01000068">
    <property type="protein sequence ID" value="RIH84773.1"/>
    <property type="molecule type" value="Genomic_DNA"/>
</dbReference>
<evidence type="ECO:0000256" key="1">
    <source>
        <dbReference type="SAM" id="Phobius"/>
    </source>
</evidence>